<sequence>MRKKVDESMFSAVFENKDTSKEIQESQRMIRKYEEKADHLTNQRAALEEKRRAALEPEVNIPEETDFFPDFHYYLFGDDDESSPFGFMEEKKEKGPLEASLGLDLNKKLPDESSLSGSERGQEGNKWENYELVEKEGTDGGALSVNRKEQEKEQDSFKLENDRMDQEKLVQSNATHLQNTDNGKGGEASFGATQLENRDNGKVLREDASVGVELPDEMDCVQKQDIPTVETVNSQLSLKISELEQELSKVQEEFKALSQQNQLLITKNSKIQEDLQLLVQQNNASIQSLMAEKKSIENELRQTIEKLNQQNSLLKHEKDQVALKLVSINSDMDRCKSKFGEEVDRLRGTVKSWEDKHTEKQKSLDIVLAELRIAQENIRVLREEKEKLKQKEEQIKTLKKDSQALKEKKSEINYLEQLKGTLEREVDKLKTEVQSKEKSYHNLLKDHERMKEDFGRYKTQIEKDMDNFKTTRDSLGNSKKEVELWKKLYYDALASKGNNEAEIAKLKQEIDKMSANLDHFKSLSNEALKSKEDNEKKIGTLKGEIAKLNVNLESKQKDLEKLKNEFNKIKEDDTRKINSKQSDIDKLQAELKKIQDDKIIKEKQLNLSNEELSDAKTQLALLQKENESLKKNVEKLLKRQDKEKTTNKKRARPPAAPLDSLLDSVIKKPKLMLPPTPHSTIKKKAPTDAYVIEFSNFKDNTPYDNNRKKLLVGFVHELNWTIATYSKQLPKEVTHMVCPPKSRTLKALVALLTCKWVVAPEWVAESKNLGRAAPEVNFGLRLSQKPYEGKKFFITRNFAYEPKNSAKMDYLKMLIIEHGAASIVDDPTNADYYITQNNDNQEYGEGTPINWNEFLDLITKNIDDKYTNRYFAYQKE</sequence>
<keyword evidence="1" id="KW-0175">Coiled coil</keyword>
<feature type="coiled-coil region" evidence="1">
    <location>
        <begin position="233"/>
        <end position="324"/>
    </location>
</feature>
<dbReference type="AlphaFoldDB" id="A0A6B2KXN9"/>
<feature type="coiled-coil region" evidence="1">
    <location>
        <begin position="364"/>
        <end position="453"/>
    </location>
</feature>
<dbReference type="Gene3D" id="3.40.50.10190">
    <property type="entry name" value="BRCT domain"/>
    <property type="match status" value="1"/>
</dbReference>
<dbReference type="InterPro" id="IPR001357">
    <property type="entry name" value="BRCT_dom"/>
</dbReference>
<feature type="compositionally biased region" description="Polar residues" evidence="2">
    <location>
        <begin position="169"/>
        <end position="182"/>
    </location>
</feature>
<dbReference type="EMBL" id="GIBP01000463">
    <property type="protein sequence ID" value="NDV29432.1"/>
    <property type="molecule type" value="Transcribed_RNA"/>
</dbReference>
<feature type="coiled-coil region" evidence="1">
    <location>
        <begin position="16"/>
        <end position="50"/>
    </location>
</feature>
<dbReference type="PROSITE" id="PS50172">
    <property type="entry name" value="BRCT"/>
    <property type="match status" value="1"/>
</dbReference>
<reference evidence="4" key="1">
    <citation type="journal article" date="2020" name="J. Eukaryot. Microbiol.">
        <title>De novo Sequencing, Assembly and Annotation of the Transcriptome for the Free-Living Testate Amoeba Arcella intermedia.</title>
        <authorList>
            <person name="Ribeiro G.M."/>
            <person name="Porfirio-Sousa A.L."/>
            <person name="Maurer-Alcala X.X."/>
            <person name="Katz L.A."/>
            <person name="Lahr D.J.G."/>
        </authorList>
    </citation>
    <scope>NUCLEOTIDE SEQUENCE</scope>
</reference>
<dbReference type="InterPro" id="IPR036420">
    <property type="entry name" value="BRCT_dom_sf"/>
</dbReference>
<name>A0A6B2KXN9_9EUKA</name>
<feature type="compositionally biased region" description="Basic and acidic residues" evidence="2">
    <location>
        <begin position="120"/>
        <end position="138"/>
    </location>
</feature>
<dbReference type="CDD" id="cd00027">
    <property type="entry name" value="BRCT"/>
    <property type="match status" value="1"/>
</dbReference>
<evidence type="ECO:0000256" key="1">
    <source>
        <dbReference type="SAM" id="Coils"/>
    </source>
</evidence>
<evidence type="ECO:0000313" key="4">
    <source>
        <dbReference type="EMBL" id="NDV29432.1"/>
    </source>
</evidence>
<protein>
    <recommendedName>
        <fullName evidence="3">BRCT domain-containing protein</fullName>
    </recommendedName>
</protein>
<evidence type="ECO:0000256" key="2">
    <source>
        <dbReference type="SAM" id="MobiDB-lite"/>
    </source>
</evidence>
<accession>A0A6B2KXN9</accession>
<feature type="region of interest" description="Disordered" evidence="2">
    <location>
        <begin position="637"/>
        <end position="657"/>
    </location>
</feature>
<feature type="compositionally biased region" description="Basic and acidic residues" evidence="2">
    <location>
        <begin position="146"/>
        <end position="168"/>
    </location>
</feature>
<proteinExistence type="predicted"/>
<feature type="region of interest" description="Disordered" evidence="2">
    <location>
        <begin position="91"/>
        <end position="201"/>
    </location>
</feature>
<dbReference type="Gene3D" id="1.10.287.1490">
    <property type="match status" value="1"/>
</dbReference>
<evidence type="ECO:0000259" key="3">
    <source>
        <dbReference type="PROSITE" id="PS50172"/>
    </source>
</evidence>
<feature type="compositionally biased region" description="Basic and acidic residues" evidence="2">
    <location>
        <begin position="637"/>
        <end position="646"/>
    </location>
</feature>
<dbReference type="SUPFAM" id="SSF52113">
    <property type="entry name" value="BRCT domain"/>
    <property type="match status" value="1"/>
</dbReference>
<organism evidence="4">
    <name type="scientific">Arcella intermedia</name>
    <dbReference type="NCBI Taxonomy" id="1963864"/>
    <lineage>
        <taxon>Eukaryota</taxon>
        <taxon>Amoebozoa</taxon>
        <taxon>Tubulinea</taxon>
        <taxon>Elardia</taxon>
        <taxon>Arcellinida</taxon>
        <taxon>Sphaerothecina</taxon>
        <taxon>Arcellidae</taxon>
        <taxon>Arcella</taxon>
    </lineage>
</organism>
<feature type="domain" description="BRCT" evidence="3">
    <location>
        <begin position="723"/>
        <end position="780"/>
    </location>
</feature>